<feature type="transmembrane region" description="Helical" evidence="1">
    <location>
        <begin position="101"/>
        <end position="120"/>
    </location>
</feature>
<dbReference type="RefSeq" id="WP_073044204.1">
    <property type="nucleotide sequence ID" value="NZ_FQUO01000010.1"/>
</dbReference>
<keyword evidence="3" id="KW-1185">Reference proteome</keyword>
<evidence type="ECO:0000313" key="3">
    <source>
        <dbReference type="Proteomes" id="UP000184368"/>
    </source>
</evidence>
<dbReference type="OrthoDB" id="1496299at2"/>
<feature type="transmembrane region" description="Helical" evidence="1">
    <location>
        <begin position="75"/>
        <end position="95"/>
    </location>
</feature>
<feature type="transmembrane region" description="Helical" evidence="1">
    <location>
        <begin position="50"/>
        <end position="68"/>
    </location>
</feature>
<feature type="transmembrane region" description="Helical" evidence="1">
    <location>
        <begin position="212"/>
        <end position="236"/>
    </location>
</feature>
<dbReference type="Proteomes" id="UP000184368">
    <property type="component" value="Unassembled WGS sequence"/>
</dbReference>
<dbReference type="EMBL" id="FQUO01000010">
    <property type="protein sequence ID" value="SHF62296.1"/>
    <property type="molecule type" value="Genomic_DNA"/>
</dbReference>
<keyword evidence="1" id="KW-0812">Transmembrane</keyword>
<protein>
    <submittedName>
        <fullName evidence="2">Uncharacterized protein</fullName>
    </submittedName>
</protein>
<keyword evidence="1" id="KW-1133">Transmembrane helix</keyword>
<name>A0A1M5D5M9_9BACT</name>
<feature type="transmembrane region" description="Helical" evidence="1">
    <location>
        <begin position="178"/>
        <end position="200"/>
    </location>
</feature>
<keyword evidence="1" id="KW-0472">Membrane</keyword>
<evidence type="ECO:0000256" key="1">
    <source>
        <dbReference type="SAM" id="Phobius"/>
    </source>
</evidence>
<sequence length="279" mass="29904">MKTQSFPARLLVFTGSAALLSALASGLGIGVPGVYRDNAFVRTAWLANDWVTLAVVLPALILSVYLSFKKSKLAQMVWTGLMAYLVYNYAFYLFGAAFNKLFLLYVLVVICGLYSLLLLVQHTCALNIPLSTYSRRYAMAYLLVIGLMLIGVETPPIFAFINTGRLPAIIPQTGHPTAIVYALDLTLVVPSCLIAVHGLWHRRYWAATVATIMLVKGAAYGLVLVAGTLLLASGGVARDPLLAFYILITLGGLAGLAAIGKAIKGAVHLATKKKAIPMS</sequence>
<reference evidence="2 3" key="1">
    <citation type="submission" date="2016-11" db="EMBL/GenBank/DDBJ databases">
        <authorList>
            <person name="Jaros S."/>
            <person name="Januszkiewicz K."/>
            <person name="Wedrychowicz H."/>
        </authorList>
    </citation>
    <scope>NUCLEOTIDE SEQUENCE [LARGE SCALE GENOMIC DNA]</scope>
    <source>
        <strain evidence="2 3">DSM 26897</strain>
    </source>
</reference>
<evidence type="ECO:0000313" key="2">
    <source>
        <dbReference type="EMBL" id="SHF62296.1"/>
    </source>
</evidence>
<organism evidence="2 3">
    <name type="scientific">Cnuella takakiae</name>
    <dbReference type="NCBI Taxonomy" id="1302690"/>
    <lineage>
        <taxon>Bacteria</taxon>
        <taxon>Pseudomonadati</taxon>
        <taxon>Bacteroidota</taxon>
        <taxon>Chitinophagia</taxon>
        <taxon>Chitinophagales</taxon>
        <taxon>Chitinophagaceae</taxon>
        <taxon>Cnuella</taxon>
    </lineage>
</organism>
<proteinExistence type="predicted"/>
<dbReference type="AlphaFoldDB" id="A0A1M5D5M9"/>
<dbReference type="STRING" id="1302690.BUE76_21040"/>
<gene>
    <name evidence="2" type="ORF">SAMN05444008_11087</name>
</gene>
<accession>A0A1M5D5M9</accession>
<feature type="transmembrane region" description="Helical" evidence="1">
    <location>
        <begin position="140"/>
        <end position="158"/>
    </location>
</feature>
<feature type="transmembrane region" description="Helical" evidence="1">
    <location>
        <begin position="242"/>
        <end position="263"/>
    </location>
</feature>